<proteinExistence type="predicted"/>
<reference evidence="2 3" key="1">
    <citation type="submission" date="2018-12" db="EMBL/GenBank/DDBJ databases">
        <title>Draft genome sequence of Xylaria grammica IHI A82.</title>
        <authorList>
            <person name="Buettner E."/>
            <person name="Kellner H."/>
        </authorList>
    </citation>
    <scope>NUCLEOTIDE SEQUENCE [LARGE SCALE GENOMIC DNA]</scope>
    <source>
        <strain evidence="2 3">IHI A82</strain>
    </source>
</reference>
<evidence type="ECO:0000313" key="2">
    <source>
        <dbReference type="EMBL" id="RWA07920.1"/>
    </source>
</evidence>
<protein>
    <submittedName>
        <fullName evidence="2">Uncharacterized protein</fullName>
    </submittedName>
</protein>
<sequence length="1317" mass="145287">MNNALSSSTVSRTSDNSIVFSESDHGQSSDRFTDVNTPLVQQKDIPTAARTAHTTWSGVTMAWLPYTLRWPYFLAIVTFIGLLEIAVIVVHSISWRNSGLVEDDGSGILQIGSKFAPTLLATIYVFLSSILLDDVKHTEPFARLSSPAGAPANLSISWTADAWWEALFGSFPRRGKKTNWAMLCTTLAFMLGFLIVSPLSSSLIVSQTVVLTQKTQFLQLNTGPSMPIHAKPLSETYYRTISSVLRNVTTSAWISDRYAVVPFWPASFGTAPLGPILFEADQTWTATTSVLSTELICEPIKLKNISDINVVGDDGYTAVMGDKNATLSSQGGCVINLQYPEMSYFDLYGGIVWAAVNDTSDEPDFYISGNNASIHPSCSEDEFYITSVTKATPHGTIMVGEACKASYFLGDSVVTASLINGQSIMKIDEQQYQTNRQPILPTVADISTFQNAFLSSNWSIHLSASDITRYSGGAQPLFVGPGNLLAAVYGFSPGQMKDDTAENRKKIIQRIKRRFFGELLRDCFNENQLHDPVKISGIISTSPRRILVVSAVAITLEIVLLLILTLLSTVFVLTRLKRRPLGLDADPASAMSIAKMLSDDNDTMESFLKIPMADKGKANVTSFKHWYGIEQGKVRLIRRESLASTANRNDASAGAQPEKGSMGLDKTERSTIFRIWPLVALIIILIALIAAILTLYVYSRGHKLYQKAFVYTISVSIKGVDLGDANPASIVTTLIAVTIGLWWGSLDTNLRRAQPFLALAMGPVVGNANIQGALNESNSINNLRTEVTLETPAIRGRLDCSEYDFLNDTSFWMIDWILPNNSELNVNISHGYELRTNMYFGLYESDNFRAPGSIDYFDSEDPYHPRTTLFSSDRRLQCCQNTTYNRMAQSSIGYWSPNLVDSYYPAIAKVWPANFTVKWIRGRAIEANLSRSDGTRYAAEDETRLIWTERPRMAALNCMPIIETANASVTVDATSGHVTDFKLLGQLERDEFAWTDDFLAYKQPNFSDTNIPVNMTTSHGILFVLGLLGSADLENLIGATNIGSVGGSESFGISTAERLEEQTFNIREPGLNVDYMTYAMLSLVNNNHSALLEIETLEEAAQRTFSVFFQHFVNNEISMTSGGYVYQSPDEKLPADIGEPYVGNFPNTTTLVGSDNIRNITDRTVPVSVSRPLEVLSMSELAAWICISILGYLIITCVLLAIASQRYNRLLLRQVNSISDIAFLVAGSHRLLNIARERTLESIKHDNTVRAKLDWFITDQGGHRWGIEVVGEPDLNLPPTAPIQEANSFPNSGEGGDVEYEGSWHDAVVSEIMAVGR</sequence>
<dbReference type="EMBL" id="RYZI01000229">
    <property type="protein sequence ID" value="RWA07920.1"/>
    <property type="molecule type" value="Genomic_DNA"/>
</dbReference>
<comment type="caution">
    <text evidence="2">The sequence shown here is derived from an EMBL/GenBank/DDBJ whole genome shotgun (WGS) entry which is preliminary data.</text>
</comment>
<gene>
    <name evidence="2" type="ORF">EKO27_g7185</name>
</gene>
<accession>A0A439D0H3</accession>
<dbReference type="Pfam" id="PF11915">
    <property type="entry name" value="DUF3433"/>
    <property type="match status" value="2"/>
</dbReference>
<evidence type="ECO:0000256" key="1">
    <source>
        <dbReference type="SAM" id="Phobius"/>
    </source>
</evidence>
<dbReference type="PANTHER" id="PTHR37544">
    <property type="entry name" value="SPRAY-RELATED"/>
    <property type="match status" value="1"/>
</dbReference>
<dbReference type="PANTHER" id="PTHR37544:SF3">
    <property type="entry name" value="SPRAY"/>
    <property type="match status" value="1"/>
</dbReference>
<feature type="transmembrane region" description="Helical" evidence="1">
    <location>
        <begin position="180"/>
        <end position="199"/>
    </location>
</feature>
<keyword evidence="3" id="KW-1185">Reference proteome</keyword>
<keyword evidence="1" id="KW-1133">Transmembrane helix</keyword>
<feature type="transmembrane region" description="Helical" evidence="1">
    <location>
        <begin position="546"/>
        <end position="573"/>
    </location>
</feature>
<feature type="transmembrane region" description="Helical" evidence="1">
    <location>
        <begin position="1181"/>
        <end position="1203"/>
    </location>
</feature>
<evidence type="ECO:0000313" key="3">
    <source>
        <dbReference type="Proteomes" id="UP000286045"/>
    </source>
</evidence>
<dbReference type="Proteomes" id="UP000286045">
    <property type="component" value="Unassembled WGS sequence"/>
</dbReference>
<dbReference type="InterPro" id="IPR021840">
    <property type="entry name" value="DUF3433"/>
</dbReference>
<feature type="transmembrane region" description="Helical" evidence="1">
    <location>
        <begin position="115"/>
        <end position="132"/>
    </location>
</feature>
<feature type="transmembrane region" description="Helical" evidence="1">
    <location>
        <begin position="70"/>
        <end position="95"/>
    </location>
</feature>
<organism evidence="2 3">
    <name type="scientific">Xylaria grammica</name>
    <dbReference type="NCBI Taxonomy" id="363999"/>
    <lineage>
        <taxon>Eukaryota</taxon>
        <taxon>Fungi</taxon>
        <taxon>Dikarya</taxon>
        <taxon>Ascomycota</taxon>
        <taxon>Pezizomycotina</taxon>
        <taxon>Sordariomycetes</taxon>
        <taxon>Xylariomycetidae</taxon>
        <taxon>Xylariales</taxon>
        <taxon>Xylariaceae</taxon>
        <taxon>Xylaria</taxon>
    </lineage>
</organism>
<feature type="transmembrane region" description="Helical" evidence="1">
    <location>
        <begin position="675"/>
        <end position="698"/>
    </location>
</feature>
<keyword evidence="1" id="KW-0812">Transmembrane</keyword>
<name>A0A439D0H3_9PEZI</name>
<keyword evidence="1" id="KW-0472">Membrane</keyword>